<protein>
    <submittedName>
        <fullName evidence="2">Uncharacterized protein</fullName>
    </submittedName>
</protein>
<evidence type="ECO:0000313" key="3">
    <source>
        <dbReference type="Proteomes" id="UP000054107"/>
    </source>
</evidence>
<keyword evidence="3" id="KW-1185">Reference proteome</keyword>
<evidence type="ECO:0000313" key="2">
    <source>
        <dbReference type="EMBL" id="CEP08585.1"/>
    </source>
</evidence>
<feature type="region of interest" description="Disordered" evidence="1">
    <location>
        <begin position="1"/>
        <end position="42"/>
    </location>
</feature>
<evidence type="ECO:0000256" key="1">
    <source>
        <dbReference type="SAM" id="MobiDB-lite"/>
    </source>
</evidence>
<gene>
    <name evidence="2" type="primary">PARPA_01925.1 scaffold 1908</name>
</gene>
<organism evidence="2 3">
    <name type="scientific">Parasitella parasitica</name>
    <dbReference type="NCBI Taxonomy" id="35722"/>
    <lineage>
        <taxon>Eukaryota</taxon>
        <taxon>Fungi</taxon>
        <taxon>Fungi incertae sedis</taxon>
        <taxon>Mucoromycota</taxon>
        <taxon>Mucoromycotina</taxon>
        <taxon>Mucoromycetes</taxon>
        <taxon>Mucorales</taxon>
        <taxon>Mucorineae</taxon>
        <taxon>Mucoraceae</taxon>
        <taxon>Parasitella</taxon>
    </lineage>
</organism>
<accession>A0A0B7MZ98</accession>
<proteinExistence type="predicted"/>
<name>A0A0B7MZ98_9FUNG</name>
<dbReference type="EMBL" id="LN719792">
    <property type="protein sequence ID" value="CEP08585.1"/>
    <property type="molecule type" value="Genomic_DNA"/>
</dbReference>
<reference evidence="2 3" key="1">
    <citation type="submission" date="2014-09" db="EMBL/GenBank/DDBJ databases">
        <authorList>
            <person name="Ellenberger Sabrina"/>
        </authorList>
    </citation>
    <scope>NUCLEOTIDE SEQUENCE [LARGE SCALE GENOMIC DNA]</scope>
    <source>
        <strain evidence="2 3">CBS 412.66</strain>
    </source>
</reference>
<sequence>MSSTRDVIVIDDSDSDMQDLPIQASSSLKRKPSIKPGPLKPQKKKVTFCLNHTNINKQGNNPLIRASIKRNAKRMVKISTPKLKVVKKTNRATPSKLKPLRRIPITNAENRTSSQLLPKHYKMLRDAWAREKRRIDAGLPPSRVRIPEYSDAESTHREYYVYQIQAKKIDADVRDGYIERVEDRHFIQLDDLDPELLTGKPLADAQLAWVKRKQARRAGPPSSLFPPGIRPHDQYTEYIKFTEKARERDPNARACSECGSMLWGTRTLFPLSRPAEASLPPNVMNPGVPLCEGCSRLFGCVTDRSEKMDLIHWLVTGKASRREPPQPSDDALRNVCKSRVQVMQRRARTHFSRLPANFVTAEQLFDSVVSRDMRCDMAGSPLTLSYPKFNSLTFDHRKPISLSMDQPDCWSIDNLVPMSHCMNVVKGNETDKELSRYFLNFIRHYNEDIF</sequence>
<dbReference type="AlphaFoldDB" id="A0A0B7MZ98"/>
<dbReference type="OrthoDB" id="2227124at2759"/>
<dbReference type="Proteomes" id="UP000054107">
    <property type="component" value="Unassembled WGS sequence"/>
</dbReference>